<evidence type="ECO:0000256" key="1">
    <source>
        <dbReference type="SAM" id="Phobius"/>
    </source>
</evidence>
<evidence type="ECO:0000313" key="3">
    <source>
        <dbReference type="Proteomes" id="UP001233271"/>
    </source>
</evidence>
<feature type="transmembrane region" description="Helical" evidence="1">
    <location>
        <begin position="32"/>
        <end position="54"/>
    </location>
</feature>
<dbReference type="AlphaFoldDB" id="A0AA48L944"/>
<keyword evidence="1" id="KW-0472">Membrane</keyword>
<sequence>MVSNNKANYASDLDLDLDLGLGLVPPDQSREYVYILVGVVSGLGSAFAYAALLYRGEYRTLAVFFGLLVAARFCQAGRSVT</sequence>
<protein>
    <submittedName>
        <fullName evidence="2">Uncharacterized protein</fullName>
    </submittedName>
</protein>
<dbReference type="RefSeq" id="XP_060459518.1">
    <property type="nucleotide sequence ID" value="XM_060603200.1"/>
</dbReference>
<keyword evidence="1" id="KW-1133">Transmembrane helix</keyword>
<keyword evidence="1" id="KW-0812">Transmembrane</keyword>
<proteinExistence type="predicted"/>
<evidence type="ECO:0000313" key="2">
    <source>
        <dbReference type="EMBL" id="BEI94253.1"/>
    </source>
</evidence>
<dbReference type="GeneID" id="85498123"/>
<accession>A0AA48L944</accession>
<dbReference type="KEGG" id="ccac:CcaHIS019_0607120"/>
<keyword evidence="3" id="KW-1185">Reference proteome</keyword>
<dbReference type="Proteomes" id="UP001233271">
    <property type="component" value="Chromosome 6"/>
</dbReference>
<dbReference type="EMBL" id="AP028217">
    <property type="protein sequence ID" value="BEI94253.1"/>
    <property type="molecule type" value="Genomic_DNA"/>
</dbReference>
<reference evidence="2" key="1">
    <citation type="journal article" date="2023" name="BMC Genomics">
        <title>Chromosome-level genome assemblies of Cutaneotrichosporon spp. (Trichosporonales, Basidiomycota) reveal imbalanced evolution between nucleotide sequences and chromosome synteny.</title>
        <authorList>
            <person name="Kobayashi Y."/>
            <person name="Kayamori A."/>
            <person name="Aoki K."/>
            <person name="Shiwa Y."/>
            <person name="Matsutani M."/>
            <person name="Fujita N."/>
            <person name="Sugita T."/>
            <person name="Iwasaki W."/>
            <person name="Tanaka N."/>
            <person name="Takashima M."/>
        </authorList>
    </citation>
    <scope>NUCLEOTIDE SEQUENCE</scope>
    <source>
        <strain evidence="2">HIS019</strain>
    </source>
</reference>
<name>A0AA48L944_9TREE</name>
<organism evidence="2 3">
    <name type="scientific">Cutaneotrichosporon cavernicola</name>
    <dbReference type="NCBI Taxonomy" id="279322"/>
    <lineage>
        <taxon>Eukaryota</taxon>
        <taxon>Fungi</taxon>
        <taxon>Dikarya</taxon>
        <taxon>Basidiomycota</taxon>
        <taxon>Agaricomycotina</taxon>
        <taxon>Tremellomycetes</taxon>
        <taxon>Trichosporonales</taxon>
        <taxon>Trichosporonaceae</taxon>
        <taxon>Cutaneotrichosporon</taxon>
    </lineage>
</organism>
<gene>
    <name evidence="2" type="ORF">CcaverHIS019_0607120</name>
</gene>